<feature type="compositionally biased region" description="Basic residues" evidence="3">
    <location>
        <begin position="38"/>
        <end position="52"/>
    </location>
</feature>
<dbReference type="Proteomes" id="UP001363151">
    <property type="component" value="Unassembled WGS sequence"/>
</dbReference>
<dbReference type="PANTHER" id="PTHR47977">
    <property type="entry name" value="RAS-RELATED PROTEIN RAB"/>
    <property type="match status" value="1"/>
</dbReference>
<name>A0ABR1FS97_AURAN</name>
<proteinExistence type="predicted"/>
<reference evidence="4 5" key="1">
    <citation type="submission" date="2024-03" db="EMBL/GenBank/DDBJ databases">
        <title>Aureococcus anophagefferens CCMP1851 and Kratosvirus quantuckense: Draft genome of a second virus-susceptible host strain in the model system.</title>
        <authorList>
            <person name="Chase E."/>
            <person name="Truchon A.R."/>
            <person name="Schepens W."/>
            <person name="Wilhelm S.W."/>
        </authorList>
    </citation>
    <scope>NUCLEOTIDE SEQUENCE [LARGE SCALE GENOMIC DNA]</scope>
    <source>
        <strain evidence="4 5">CCMP1851</strain>
    </source>
</reference>
<dbReference type="InterPro" id="IPR027417">
    <property type="entry name" value="P-loop_NTPase"/>
</dbReference>
<keyword evidence="5" id="KW-1185">Reference proteome</keyword>
<dbReference type="CDD" id="cd01861">
    <property type="entry name" value="Rab6"/>
    <property type="match status" value="1"/>
</dbReference>
<protein>
    <submittedName>
        <fullName evidence="4">Retrograde vesicle-mediated transport protein</fullName>
    </submittedName>
</protein>
<evidence type="ECO:0000256" key="1">
    <source>
        <dbReference type="ARBA" id="ARBA00022741"/>
    </source>
</evidence>
<accession>A0ABR1FS97</accession>
<feature type="region of interest" description="Disordered" evidence="3">
    <location>
        <begin position="1"/>
        <end position="53"/>
    </location>
</feature>
<dbReference type="SUPFAM" id="SSF52540">
    <property type="entry name" value="P-loop containing nucleoside triphosphate hydrolases"/>
    <property type="match status" value="1"/>
</dbReference>
<dbReference type="SMART" id="SM00175">
    <property type="entry name" value="RAB"/>
    <property type="match status" value="1"/>
</dbReference>
<keyword evidence="2" id="KW-0342">GTP-binding</keyword>
<organism evidence="4 5">
    <name type="scientific">Aureococcus anophagefferens</name>
    <name type="common">Harmful bloom alga</name>
    <dbReference type="NCBI Taxonomy" id="44056"/>
    <lineage>
        <taxon>Eukaryota</taxon>
        <taxon>Sar</taxon>
        <taxon>Stramenopiles</taxon>
        <taxon>Ochrophyta</taxon>
        <taxon>Pelagophyceae</taxon>
        <taxon>Pelagomonadales</taxon>
        <taxon>Pelagomonadaceae</taxon>
        <taxon>Aureococcus</taxon>
    </lineage>
</organism>
<dbReference type="NCBIfam" id="TIGR00231">
    <property type="entry name" value="small_GTP"/>
    <property type="match status" value="1"/>
</dbReference>
<dbReference type="Pfam" id="PF00071">
    <property type="entry name" value="Ras"/>
    <property type="match status" value="1"/>
</dbReference>
<dbReference type="InterPro" id="IPR050227">
    <property type="entry name" value="Rab"/>
</dbReference>
<dbReference type="Gene3D" id="3.40.50.300">
    <property type="entry name" value="P-loop containing nucleotide triphosphate hydrolases"/>
    <property type="match status" value="1"/>
</dbReference>
<dbReference type="PROSITE" id="PS51419">
    <property type="entry name" value="RAB"/>
    <property type="match status" value="1"/>
</dbReference>
<dbReference type="PRINTS" id="PR00449">
    <property type="entry name" value="RASTRNSFRMNG"/>
</dbReference>
<comment type="caution">
    <text evidence="4">The sequence shown here is derived from an EMBL/GenBank/DDBJ whole genome shotgun (WGS) entry which is preliminary data.</text>
</comment>
<dbReference type="SMART" id="SM00173">
    <property type="entry name" value="RAS"/>
    <property type="match status" value="1"/>
</dbReference>
<dbReference type="InterPro" id="IPR005225">
    <property type="entry name" value="Small_GTP-bd"/>
</dbReference>
<evidence type="ECO:0000256" key="3">
    <source>
        <dbReference type="SAM" id="MobiDB-lite"/>
    </source>
</evidence>
<keyword evidence="1" id="KW-0547">Nucleotide-binding</keyword>
<dbReference type="SMART" id="SM00174">
    <property type="entry name" value="RHO"/>
    <property type="match status" value="1"/>
</dbReference>
<dbReference type="InterPro" id="IPR001806">
    <property type="entry name" value="Small_GTPase"/>
</dbReference>
<evidence type="ECO:0000256" key="2">
    <source>
        <dbReference type="ARBA" id="ARBA00023134"/>
    </source>
</evidence>
<sequence>MPPAKAFCPHHLSVPDKSPRRRRRRRPGAERRAGARAGRFRRGPAHGARRRGGGRELAPLAKYKLVFLGDQGVGKTCIINRFVYDSFDKNYQATIGIDFLSKTMYLEDRTVRLQLWDTAGQERFRSLIPSYIRDSSVAVVVYDTTARASFLDSSKWIADVRAERGDDVAGVNVKRLFRDVAAALPGARRAPPPAGLVDIKLTANPNGAGDDGAAKCAC</sequence>
<evidence type="ECO:0000313" key="4">
    <source>
        <dbReference type="EMBL" id="KAK7237092.1"/>
    </source>
</evidence>
<evidence type="ECO:0000313" key="5">
    <source>
        <dbReference type="Proteomes" id="UP001363151"/>
    </source>
</evidence>
<gene>
    <name evidence="4" type="primary">Rab6</name>
    <name evidence="4" type="ORF">SO694_00090016</name>
</gene>
<dbReference type="EMBL" id="JBBJCI010000254">
    <property type="protein sequence ID" value="KAK7237092.1"/>
    <property type="molecule type" value="Genomic_DNA"/>
</dbReference>